<name>A0A917I2C1_9SPHI</name>
<organism evidence="10 11">
    <name type="scientific">Parapedobacter pyrenivorans</name>
    <dbReference type="NCBI Taxonomy" id="1305674"/>
    <lineage>
        <taxon>Bacteria</taxon>
        <taxon>Pseudomonadati</taxon>
        <taxon>Bacteroidota</taxon>
        <taxon>Sphingobacteriia</taxon>
        <taxon>Sphingobacteriales</taxon>
        <taxon>Sphingobacteriaceae</taxon>
        <taxon>Parapedobacter</taxon>
    </lineage>
</organism>
<dbReference type="PROSITE" id="PS52016">
    <property type="entry name" value="TONB_DEPENDENT_REC_3"/>
    <property type="match status" value="1"/>
</dbReference>
<proteinExistence type="inferred from homology"/>
<evidence type="ECO:0000256" key="6">
    <source>
        <dbReference type="ARBA" id="ARBA00023237"/>
    </source>
</evidence>
<dbReference type="Gene3D" id="2.60.40.1120">
    <property type="entry name" value="Carboxypeptidase-like, regulatory domain"/>
    <property type="match status" value="1"/>
</dbReference>
<dbReference type="NCBIfam" id="TIGR04057">
    <property type="entry name" value="SusC_RagA_signa"/>
    <property type="match status" value="1"/>
</dbReference>
<dbReference type="GO" id="GO:0009279">
    <property type="term" value="C:cell outer membrane"/>
    <property type="evidence" value="ECO:0007669"/>
    <property type="project" value="UniProtKB-SubCell"/>
</dbReference>
<evidence type="ECO:0000256" key="2">
    <source>
        <dbReference type="ARBA" id="ARBA00022448"/>
    </source>
</evidence>
<dbReference type="RefSeq" id="WP_188508259.1">
    <property type="nucleotide sequence ID" value="NZ_BMER01000006.1"/>
</dbReference>
<feature type="chain" id="PRO_5037092035" evidence="8">
    <location>
        <begin position="28"/>
        <end position="1100"/>
    </location>
</feature>
<keyword evidence="3 7" id="KW-1134">Transmembrane beta strand</keyword>
<comment type="subcellular location">
    <subcellularLocation>
        <location evidence="1 7">Cell outer membrane</location>
        <topology evidence="1 7">Multi-pass membrane protein</topology>
    </subcellularLocation>
</comment>
<dbReference type="Gene3D" id="2.170.130.10">
    <property type="entry name" value="TonB-dependent receptor, plug domain"/>
    <property type="match status" value="1"/>
</dbReference>
<feature type="signal peptide" evidence="8">
    <location>
        <begin position="1"/>
        <end position="27"/>
    </location>
</feature>
<evidence type="ECO:0000256" key="8">
    <source>
        <dbReference type="SAM" id="SignalP"/>
    </source>
</evidence>
<comment type="similarity">
    <text evidence="7">Belongs to the TonB-dependent receptor family.</text>
</comment>
<dbReference type="SUPFAM" id="SSF49464">
    <property type="entry name" value="Carboxypeptidase regulatory domain-like"/>
    <property type="match status" value="1"/>
</dbReference>
<keyword evidence="6 7" id="KW-0998">Cell outer membrane</keyword>
<evidence type="ECO:0000313" key="10">
    <source>
        <dbReference type="EMBL" id="GGH02918.1"/>
    </source>
</evidence>
<dbReference type="InterPro" id="IPR037066">
    <property type="entry name" value="Plug_dom_sf"/>
</dbReference>
<sequence length="1100" mass="121450">MEIKRLQKQCITTLIAWCIAIASFAQGAITGTVTDGTQPLPGVSVTVKGTNRGTATNGEGEFTISAATGEIILFSMIGYTSKEIEIVSQRNIDVILELTTGSLEEVVVTGLGESRERRQLGYSMTQISGEDIAKTNAINPIAALQGMVPGMQVNVGTGGPQATPRFLIRGAGSLDPYGNTPLIVVDGIIMDDDVVLPNRGSEQDFGNILKNFNLDDIESISVLNGGSVTALYGSRASNGVILITTKKGYSQRGIGVSFTHTQGFDDPYATVDFQDKYGTGQLPNQTYQADNDGIEILPSNLFGWSFGPAFDSRRIKDPAGHEMLFQPNNDILDLYETGRYVNSNLALSGGNEQTTFRISYSNSYSKGVVPKNRFDRNSIALRATHRIRNAVILDAGATYVGSNSFNPNRSGGGNNLMYGLTWGMPREYDLLYWKDQYLDPVNGGTSDLDPTASQGVFFTLYEQQQRQKEENFRGNINARINFTDWIQLENNFSVNLLSVGNEQKTRGQNDGFNGGSYSTNQFRVLQSRYRSNLNLTKKYGDYEVLIQGGAELNRSEAKGLNAWTNGMRIPDIFRLSNSTNAIGFSERKPAIAQSFSLFFQGALTYKNWLTLNLYGRNDWDSTLLYPDESGTYQYFYPGMDLAWTFHEALRLPSNVFDFAKLRFSYNQVGKGTDPYRAMTGYYLPQGNYISAEHGEITRYGFDSNNLGNRNLVPERSSTWEAGTEMKLLRNRLGLDFTFYQKNTKDQIINLPVAQESGVSNALINSGHIRNQGIEARIYATPIEKNYFSWNVALNYTRNRSKIIDLAPGVTVAGLEGDDGIRAIAEIGGEYGIMVAPYGHARFQARDAEGNPIDHPSNGKFVMSPTATGAYYLRSQNYAQGLEREVKIGSTMPKFLGSLVNTFNYKNFSLSVMLDAKFGGYVWSPTHHYGSQTGQIASTLWGRKGEEGGVSYTDANGDEAWGLIPDGVFAQGTLINGQDVSGLTYQETIDMGLKNPMPTWAFYNNSFNWANGIRERAAFESSWVMVRDVSVSYDLPRETAARIKLNNLRLTLTGRNLGYLYNNLPNNINPEDLRTTGATAAFLGGGTPLIRNFAITVNTNF</sequence>
<evidence type="ECO:0000259" key="9">
    <source>
        <dbReference type="Pfam" id="PF07715"/>
    </source>
</evidence>
<dbReference type="EMBL" id="BMER01000006">
    <property type="protein sequence ID" value="GGH02918.1"/>
    <property type="molecule type" value="Genomic_DNA"/>
</dbReference>
<keyword evidence="5 7" id="KW-0472">Membrane</keyword>
<dbReference type="SUPFAM" id="SSF56935">
    <property type="entry name" value="Porins"/>
    <property type="match status" value="1"/>
</dbReference>
<keyword evidence="4 7" id="KW-0812">Transmembrane</keyword>
<dbReference type="InterPro" id="IPR036942">
    <property type="entry name" value="Beta-barrel_TonB_sf"/>
</dbReference>
<dbReference type="Pfam" id="PF07715">
    <property type="entry name" value="Plug"/>
    <property type="match status" value="1"/>
</dbReference>
<reference evidence="10" key="1">
    <citation type="journal article" date="2014" name="Int. J. Syst. Evol. Microbiol.">
        <title>Complete genome sequence of Corynebacterium casei LMG S-19264T (=DSM 44701T), isolated from a smear-ripened cheese.</title>
        <authorList>
            <consortium name="US DOE Joint Genome Institute (JGI-PGF)"/>
            <person name="Walter F."/>
            <person name="Albersmeier A."/>
            <person name="Kalinowski J."/>
            <person name="Ruckert C."/>
        </authorList>
    </citation>
    <scope>NUCLEOTIDE SEQUENCE</scope>
    <source>
        <strain evidence="10">CGMCC 1.12195</strain>
    </source>
</reference>
<dbReference type="InterPro" id="IPR008969">
    <property type="entry name" value="CarboxyPept-like_regulatory"/>
</dbReference>
<feature type="domain" description="TonB-dependent receptor plug" evidence="9">
    <location>
        <begin position="118"/>
        <end position="240"/>
    </location>
</feature>
<evidence type="ECO:0000256" key="3">
    <source>
        <dbReference type="ARBA" id="ARBA00022452"/>
    </source>
</evidence>
<reference evidence="10" key="2">
    <citation type="submission" date="2020-09" db="EMBL/GenBank/DDBJ databases">
        <authorList>
            <person name="Sun Q."/>
            <person name="Zhou Y."/>
        </authorList>
    </citation>
    <scope>NUCLEOTIDE SEQUENCE</scope>
    <source>
        <strain evidence="10">CGMCC 1.12195</strain>
    </source>
</reference>
<evidence type="ECO:0000256" key="5">
    <source>
        <dbReference type="ARBA" id="ARBA00023136"/>
    </source>
</evidence>
<gene>
    <name evidence="10" type="ORF">GCM10007415_43820</name>
</gene>
<dbReference type="Proteomes" id="UP000660862">
    <property type="component" value="Unassembled WGS sequence"/>
</dbReference>
<evidence type="ECO:0000313" key="11">
    <source>
        <dbReference type="Proteomes" id="UP000660862"/>
    </source>
</evidence>
<evidence type="ECO:0000256" key="1">
    <source>
        <dbReference type="ARBA" id="ARBA00004571"/>
    </source>
</evidence>
<protein>
    <submittedName>
        <fullName evidence="10">SusC/RagA family TonB-linked outer membrane protein</fullName>
    </submittedName>
</protein>
<accession>A0A917I2C1</accession>
<comment type="caution">
    <text evidence="10">The sequence shown here is derived from an EMBL/GenBank/DDBJ whole genome shotgun (WGS) entry which is preliminary data.</text>
</comment>
<evidence type="ECO:0000256" key="7">
    <source>
        <dbReference type="PROSITE-ProRule" id="PRU01360"/>
    </source>
</evidence>
<dbReference type="InterPro" id="IPR039426">
    <property type="entry name" value="TonB-dep_rcpt-like"/>
</dbReference>
<dbReference type="Gene3D" id="2.40.170.20">
    <property type="entry name" value="TonB-dependent receptor, beta-barrel domain"/>
    <property type="match status" value="1"/>
</dbReference>
<keyword evidence="2 7" id="KW-0813">Transport</keyword>
<evidence type="ECO:0000256" key="4">
    <source>
        <dbReference type="ARBA" id="ARBA00022692"/>
    </source>
</evidence>
<dbReference type="InterPro" id="IPR023996">
    <property type="entry name" value="TonB-dep_OMP_SusC/RagA"/>
</dbReference>
<dbReference type="InterPro" id="IPR023997">
    <property type="entry name" value="TonB-dep_OMP_SusC/RagA_CS"/>
</dbReference>
<dbReference type="NCBIfam" id="TIGR04056">
    <property type="entry name" value="OMP_RagA_SusC"/>
    <property type="match status" value="1"/>
</dbReference>
<dbReference type="Pfam" id="PF13715">
    <property type="entry name" value="CarbopepD_reg_2"/>
    <property type="match status" value="1"/>
</dbReference>
<dbReference type="AlphaFoldDB" id="A0A917I2C1"/>
<keyword evidence="8" id="KW-0732">Signal</keyword>
<dbReference type="InterPro" id="IPR012910">
    <property type="entry name" value="Plug_dom"/>
</dbReference>
<keyword evidence="11" id="KW-1185">Reference proteome</keyword>